<feature type="compositionally biased region" description="Basic and acidic residues" evidence="1">
    <location>
        <begin position="174"/>
        <end position="196"/>
    </location>
</feature>
<sequence>MPFCEFRLYTSITHFTYLFSPPSIVRKKDSFDLPIQPPPNPTHSSHSGRQATPRQTLPWDWRNSNICSRKECLYLNRPQCASGTFTCIRCHKGEYTVTPEMAERVDEDARTHYRFRAWSKRQLQEREEAERVKGHGDVQRYRAEDERHAALVHEIVLIDIPATQEKMQRRRAAKKEARSQERRREDNKRRQRAPEIQHAFHEPVNTNAGHGVNQISPNLSGAETRLSLSDYPIILPCHQSPKSSSLRQCIFGNRVKTQANAAPLAQSGQRAPEIQHAFHEPVNTHAGHGVDKVSPNLSGAADRRFSRSDFPMVPYHQSSESSSSRECVSGDRLKTQASAGPLASSFGSTTRFVGPPSRQIPPECRPYPAYF</sequence>
<gene>
    <name evidence="2" type="ORF">Moror_10059</name>
</gene>
<feature type="region of interest" description="Disordered" evidence="1">
    <location>
        <begin position="165"/>
        <end position="196"/>
    </location>
</feature>
<comment type="caution">
    <text evidence="2">The sequence shown here is derived from an EMBL/GenBank/DDBJ whole genome shotgun (WGS) entry which is preliminary data.</text>
</comment>
<name>V2WZB2_MONRO</name>
<reference evidence="2 3" key="1">
    <citation type="journal article" date="2014" name="BMC Genomics">
        <title>Genome and secretome analysis of the hemibiotrophic fungal pathogen, Moniliophthora roreri, which causes frosty pod rot disease of cacao: mechanisms of the biotrophic and necrotrophic phases.</title>
        <authorList>
            <person name="Meinhardt L.W."/>
            <person name="Costa G.G.L."/>
            <person name="Thomazella D.P.T."/>
            <person name="Teixeira P.J.P.L."/>
            <person name="Carazzolle M.F."/>
            <person name="Schuster S.C."/>
            <person name="Carlson J.E."/>
            <person name="Guiltinan M.J."/>
            <person name="Mieczkowski P."/>
            <person name="Farmer A."/>
            <person name="Ramaraj T."/>
            <person name="Crozier J."/>
            <person name="Davis R.E."/>
            <person name="Shao J."/>
            <person name="Melnick R.L."/>
            <person name="Pereira G.A.G."/>
            <person name="Bailey B.A."/>
        </authorList>
    </citation>
    <scope>NUCLEOTIDE SEQUENCE [LARGE SCALE GENOMIC DNA]</scope>
    <source>
        <strain evidence="2 3">MCA 2997</strain>
    </source>
</reference>
<evidence type="ECO:0000313" key="2">
    <source>
        <dbReference type="EMBL" id="ESK85535.1"/>
    </source>
</evidence>
<feature type="region of interest" description="Disordered" evidence="1">
    <location>
        <begin position="310"/>
        <end position="371"/>
    </location>
</feature>
<accession>V2WZB2</accession>
<feature type="compositionally biased region" description="Polar residues" evidence="1">
    <location>
        <begin position="42"/>
        <end position="55"/>
    </location>
</feature>
<feature type="region of interest" description="Disordered" evidence="1">
    <location>
        <begin position="29"/>
        <end position="56"/>
    </location>
</feature>
<dbReference type="EMBL" id="AWSO01001055">
    <property type="protein sequence ID" value="ESK85535.1"/>
    <property type="molecule type" value="Genomic_DNA"/>
</dbReference>
<dbReference type="AlphaFoldDB" id="V2WZB2"/>
<dbReference type="Proteomes" id="UP000017559">
    <property type="component" value="Unassembled WGS sequence"/>
</dbReference>
<dbReference type="HOGENOM" id="CLU_746156_0_0_1"/>
<evidence type="ECO:0000256" key="1">
    <source>
        <dbReference type="SAM" id="MobiDB-lite"/>
    </source>
</evidence>
<evidence type="ECO:0000313" key="3">
    <source>
        <dbReference type="Proteomes" id="UP000017559"/>
    </source>
</evidence>
<organism evidence="2 3">
    <name type="scientific">Moniliophthora roreri (strain MCA 2997)</name>
    <name type="common">Cocoa frosty pod rot fungus</name>
    <name type="synonym">Crinipellis roreri</name>
    <dbReference type="NCBI Taxonomy" id="1381753"/>
    <lineage>
        <taxon>Eukaryota</taxon>
        <taxon>Fungi</taxon>
        <taxon>Dikarya</taxon>
        <taxon>Basidiomycota</taxon>
        <taxon>Agaricomycotina</taxon>
        <taxon>Agaricomycetes</taxon>
        <taxon>Agaricomycetidae</taxon>
        <taxon>Agaricales</taxon>
        <taxon>Marasmiineae</taxon>
        <taxon>Marasmiaceae</taxon>
        <taxon>Moniliophthora</taxon>
    </lineage>
</organism>
<keyword evidence="3" id="KW-1185">Reference proteome</keyword>
<proteinExistence type="predicted"/>
<dbReference type="KEGG" id="mrr:Moror_10059"/>
<protein>
    <submittedName>
        <fullName evidence="2">Uncharacterized protein</fullName>
    </submittedName>
</protein>